<reference evidence="1 2" key="1">
    <citation type="submission" date="2020-08" db="EMBL/GenBank/DDBJ databases">
        <authorList>
            <person name="Ramaprasad A."/>
        </authorList>
    </citation>
    <scope>NUCLEOTIDE SEQUENCE [LARGE SCALE GENOMIC DNA]</scope>
</reference>
<organism evidence="1 2">
    <name type="scientific">Plasmodium vinckei lentum</name>
    <dbReference type="NCBI Taxonomy" id="138297"/>
    <lineage>
        <taxon>Eukaryota</taxon>
        <taxon>Sar</taxon>
        <taxon>Alveolata</taxon>
        <taxon>Apicomplexa</taxon>
        <taxon>Aconoidasida</taxon>
        <taxon>Haemosporida</taxon>
        <taxon>Plasmodiidae</taxon>
        <taxon>Plasmodium</taxon>
        <taxon>Plasmodium (Vinckeia)</taxon>
    </lineage>
</organism>
<evidence type="ECO:0000313" key="2">
    <source>
        <dbReference type="Proteomes" id="UP000515308"/>
    </source>
</evidence>
<protein>
    <submittedName>
        <fullName evidence="1">Uncharacterized protein</fullName>
    </submittedName>
</protein>
<evidence type="ECO:0000313" key="1">
    <source>
        <dbReference type="EMBL" id="CAD2091967.1"/>
    </source>
</evidence>
<dbReference type="Proteomes" id="UP000515308">
    <property type="component" value="Chromosome PVLDE_09"/>
</dbReference>
<dbReference type="EMBL" id="LR865371">
    <property type="protein sequence ID" value="CAD2091967.1"/>
    <property type="molecule type" value="Genomic_DNA"/>
</dbReference>
<name>A0A6V7S4L8_PLAVN</name>
<dbReference type="VEuPathDB" id="PlasmoDB:PVLDE_0903160"/>
<proteinExistence type="predicted"/>
<gene>
    <name evidence="1" type="ORF">PVLDE_0903160</name>
</gene>
<accession>A0A6V7S4L8</accession>
<sequence>MKYLIVGKEVVTKNVRTTKRDFLYFFRINSFSSTGGIKNDSIFDLIAKKKKKNSIPWDQNKFIKNGEGNVLCKNEKRESIECDIKNIEEVRQETDNMIKKGLDSCLEYSEDDIYNNKIYILRYAKHLNENDDIYKYRFITKYVIKNITRYYDNEILFILKMFAKKKYKNLIFLQCTSECFYWLCKLNKGNKKNISYYLYYCSLLNYIPTLKYVEEYIKIFDSFISLTNLNQQTMQTQPNNSHISLNPYFKKFSTTTTQFVYGRMLEEETDNYHKDVKYIIYVVYFLNKANIKNEIYNRLLDMCCYYAAHLTLHKSFLLLNLVIVNMENNIYNFSNIIKNIHKNIERHINLMDQSYFIKYINILLYNNIKIENSFFLFIKKYMEKYQADLSAKSILAILKIKKKKNFKDTNILKSILAIVIKSFYQYTYDNILYIIKVLTFFNHFDEIFFNFIFDKYIQINYLSPYQKQNVCATPYQPQPSTYPSSEKAQSQISDRLNSTFDHKNDNSFKSNTLNKNVNPQKLLYDQSGDPYTTLQDKKNGKKINSLSHLPLHLDIQETRLKINPLNIVNNEIVSPNKMKNNISFNFEYIDMYITLFIYMGKCYYRDIIKLNELSRRIKFYLLYSKVSKYNNRLEKNNTPILKKKENQYIGFFQIIDKIKEHTNSNLKLVDETKGSISFPVIHKEKTTKLPRQPSKTINKYSTRCSDYEQCNKLTKEKNKGCLHFSYSEIEKNRLENLKKKKNNNNNDTTNKPIPNTKYMNVQCFKESKIKTQDEVNHDLTNELYNKNKKKKNMWNDFILKYFYGFHPAFIRLYNRKMFSNHFNELYKSEKYTDKSVCSGVAKNWSKQNIRNKRGTSMKKYKKIKILKGVCMLKYKNIFKNKSNIISNYINKMYECKPEDSQKYTGILDMISKPDQIHVDDFMFMNNENEQNEFNNISIYKRKIINKYNSLIYNSIKSVRKEYLENQIENNKTYDSEYINCSKNYIIKWIYRFINNSYIFNENKNIEIKDRDIQKVATYLSKHYTEKFLHTNTSINEKIKISLKNISLFSSSLTSLYFYDKDFLDVIINEVLFLIDIFCNLQKEKFQIKKSEQIINDDSTIDETNCYVSHFVDTYKFLIICLQTNNFIKNILEADQRYQTLEKLIKIYIHNYYTYNLNCVMNICRYNMDTIYISDNSKNVENYLNNMNNNNYKYKDGLSDLANFYTTYFDVSIFANSFYLFSKLLFISIHNNYYKQFSKIYGDCLNNFAYKISETYLSYLHTTQVNNLKDISSNQLSLQSYSYNNKLDTYFTCINFYITFMAHQFWNSEGHRKEELKDATLQIEHNNYDEQVCEFNFSRQNMNDPIITNTATTFANKYNDLEHDKNKKEESKCLNLLERKNKHENCKNLEIKNVPHIYKTLNAFFKYIKFVRNNNFLTDPNSCNKYFYHVIQFYYLFKTQVRKVKIDYINEQNYHQIFPLFFIKILNKKNIKEISISQSFFLENDPKKCLLNQDNYFKNEFIYNYFYTFFFREKE</sequence>